<dbReference type="CDD" id="cd01277">
    <property type="entry name" value="HINT_subgroup"/>
    <property type="match status" value="1"/>
</dbReference>
<comment type="caution">
    <text evidence="5">The sequence shown here is derived from an EMBL/GenBank/DDBJ whole genome shotgun (WGS) entry which is preliminary data.</text>
</comment>
<dbReference type="InterPro" id="IPR001310">
    <property type="entry name" value="Histidine_triad_HIT"/>
</dbReference>
<name>A0A0V8GFU6_9BACL</name>
<evidence type="ECO:0000256" key="2">
    <source>
        <dbReference type="PIRSR" id="PIRSR601310-3"/>
    </source>
</evidence>
<dbReference type="Pfam" id="PF01230">
    <property type="entry name" value="HIT"/>
    <property type="match status" value="1"/>
</dbReference>
<dbReference type="Gene3D" id="3.30.428.10">
    <property type="entry name" value="HIT-like"/>
    <property type="match status" value="1"/>
</dbReference>
<evidence type="ECO:0000313" key="6">
    <source>
        <dbReference type="Proteomes" id="UP000053797"/>
    </source>
</evidence>
<dbReference type="RefSeq" id="WP_058265038.1">
    <property type="nucleotide sequence ID" value="NZ_FMYN01000002.1"/>
</dbReference>
<dbReference type="PROSITE" id="PS00892">
    <property type="entry name" value="HIT_1"/>
    <property type="match status" value="1"/>
</dbReference>
<dbReference type="Proteomes" id="UP000053797">
    <property type="component" value="Unassembled WGS sequence"/>
</dbReference>
<feature type="active site" description="Tele-AMP-histidine intermediate" evidence="1">
    <location>
        <position position="101"/>
    </location>
</feature>
<dbReference type="AlphaFoldDB" id="A0A0V8GFU6"/>
<dbReference type="GO" id="GO:0003824">
    <property type="term" value="F:catalytic activity"/>
    <property type="evidence" value="ECO:0007669"/>
    <property type="project" value="InterPro"/>
</dbReference>
<dbReference type="PRINTS" id="PR00332">
    <property type="entry name" value="HISTRIAD"/>
</dbReference>
<dbReference type="FunFam" id="3.30.428.10:FF:000014">
    <property type="entry name" value="Putative histidine triad (HIT) protein"/>
    <property type="match status" value="1"/>
</dbReference>
<accession>A0A0V8GFU6</accession>
<evidence type="ECO:0000256" key="3">
    <source>
        <dbReference type="PROSITE-ProRule" id="PRU00464"/>
    </source>
</evidence>
<organism evidence="5 6">
    <name type="scientific">Exiguobacterium indicum</name>
    <dbReference type="NCBI Taxonomy" id="296995"/>
    <lineage>
        <taxon>Bacteria</taxon>
        <taxon>Bacillati</taxon>
        <taxon>Bacillota</taxon>
        <taxon>Bacilli</taxon>
        <taxon>Bacillales</taxon>
        <taxon>Bacillales Family XII. Incertae Sedis</taxon>
        <taxon>Exiguobacterium</taxon>
    </lineage>
</organism>
<protein>
    <submittedName>
        <fullName evidence="5">Protein hit</fullName>
    </submittedName>
</protein>
<dbReference type="EMBL" id="LNQL01000002">
    <property type="protein sequence ID" value="KSU49034.1"/>
    <property type="molecule type" value="Genomic_DNA"/>
</dbReference>
<evidence type="ECO:0000259" key="4">
    <source>
        <dbReference type="PROSITE" id="PS51084"/>
    </source>
</evidence>
<evidence type="ECO:0000256" key="1">
    <source>
        <dbReference type="PIRSR" id="PIRSR601310-1"/>
    </source>
</evidence>
<dbReference type="GO" id="GO:0009117">
    <property type="term" value="P:nucleotide metabolic process"/>
    <property type="evidence" value="ECO:0007669"/>
    <property type="project" value="TreeGrafter"/>
</dbReference>
<feature type="domain" description="HIT" evidence="4">
    <location>
        <begin position="7"/>
        <end position="114"/>
    </location>
</feature>
<dbReference type="InterPro" id="IPR019808">
    <property type="entry name" value="Histidine_triad_CS"/>
</dbReference>
<gene>
    <name evidence="5" type="ORF">AS033_06560</name>
</gene>
<feature type="short sequence motif" description="Histidine triad motif" evidence="2 3">
    <location>
        <begin position="99"/>
        <end position="103"/>
    </location>
</feature>
<sequence>MQKESCIFCKIARKEVPGHIVFENEQVLAFLDLSQVTKGHTLVIPKQHADNLYDLSPDQAQDVFATIPQISRALQQETEAAGMNLLSNTGKVAGQSVSHFHLHLIPRHDKQDGFGAKWEVHNDDYTAEELAELANSIASRI</sequence>
<dbReference type="PROSITE" id="PS51084">
    <property type="entry name" value="HIT_2"/>
    <property type="match status" value="1"/>
</dbReference>
<dbReference type="PANTHER" id="PTHR46648">
    <property type="entry name" value="HIT FAMILY PROTEIN 1"/>
    <property type="match status" value="1"/>
</dbReference>
<dbReference type="PANTHER" id="PTHR46648:SF1">
    <property type="entry name" value="ADENOSINE 5'-MONOPHOSPHORAMIDASE HNT1"/>
    <property type="match status" value="1"/>
</dbReference>
<dbReference type="InterPro" id="IPR011146">
    <property type="entry name" value="HIT-like"/>
</dbReference>
<dbReference type="SUPFAM" id="SSF54197">
    <property type="entry name" value="HIT-like"/>
    <property type="match status" value="1"/>
</dbReference>
<dbReference type="InterPro" id="IPR036265">
    <property type="entry name" value="HIT-like_sf"/>
</dbReference>
<evidence type="ECO:0000313" key="5">
    <source>
        <dbReference type="EMBL" id="KSU49034.1"/>
    </source>
</evidence>
<proteinExistence type="predicted"/>
<reference evidence="5 6" key="1">
    <citation type="journal article" date="2015" name="Int. J. Syst. Evol. Microbiol.">
        <title>Exiguobacterium enclense sp. nov., isolated from sediment.</title>
        <authorList>
            <person name="Dastager S.G."/>
            <person name="Mawlankar R."/>
            <person name="Sonalkar V.V."/>
            <person name="Thorat M.N."/>
            <person name="Mual P."/>
            <person name="Verma A."/>
            <person name="Krishnamurthi S."/>
            <person name="Tang S.K."/>
            <person name="Li W.J."/>
        </authorList>
    </citation>
    <scope>NUCLEOTIDE SEQUENCE [LARGE SCALE GENOMIC DNA]</scope>
    <source>
        <strain evidence="5 6">NIO-1109</strain>
    </source>
</reference>
<dbReference type="InterPro" id="IPR039384">
    <property type="entry name" value="HINT"/>
</dbReference>
<dbReference type="OrthoDB" id="9784774at2"/>